<dbReference type="InterPro" id="IPR036383">
    <property type="entry name" value="TSP1_rpt_sf"/>
</dbReference>
<gene>
    <name evidence="1" type="ORF">LYPA_23C008810</name>
</gene>
<dbReference type="Gene3D" id="2.20.100.10">
    <property type="entry name" value="Thrombospondin type-1 (TSP1) repeat"/>
    <property type="match status" value="1"/>
</dbReference>
<keyword evidence="2" id="KW-1185">Reference proteome</keyword>
<name>A0A485PFU0_LYNPA</name>
<sequence length="56" mass="6361">YSWRTSEWKECQVSLLLEQQDPYWHVTGPVCGGGIQTREVYCAQSTPASTAQRAKE</sequence>
<accession>A0A485PFU0</accession>
<protein>
    <submittedName>
        <fullName evidence="1">Uncharacterized protein</fullName>
    </submittedName>
</protein>
<organism evidence="1 2">
    <name type="scientific">Lynx pardinus</name>
    <name type="common">Iberian lynx</name>
    <name type="synonym">Felis pardina</name>
    <dbReference type="NCBI Taxonomy" id="191816"/>
    <lineage>
        <taxon>Eukaryota</taxon>
        <taxon>Metazoa</taxon>
        <taxon>Chordata</taxon>
        <taxon>Craniata</taxon>
        <taxon>Vertebrata</taxon>
        <taxon>Euteleostomi</taxon>
        <taxon>Mammalia</taxon>
        <taxon>Eutheria</taxon>
        <taxon>Laurasiatheria</taxon>
        <taxon>Carnivora</taxon>
        <taxon>Feliformia</taxon>
        <taxon>Felidae</taxon>
        <taxon>Felinae</taxon>
        <taxon>Lynx</taxon>
    </lineage>
</organism>
<proteinExistence type="predicted"/>
<feature type="non-terminal residue" evidence="1">
    <location>
        <position position="1"/>
    </location>
</feature>
<reference evidence="1 2" key="1">
    <citation type="submission" date="2019-01" db="EMBL/GenBank/DDBJ databases">
        <authorList>
            <person name="Alioto T."/>
            <person name="Alioto T."/>
        </authorList>
    </citation>
    <scope>NUCLEOTIDE SEQUENCE [LARGE SCALE GENOMIC DNA]</scope>
</reference>
<dbReference type="AlphaFoldDB" id="A0A485PFU0"/>
<evidence type="ECO:0000313" key="1">
    <source>
        <dbReference type="EMBL" id="VFV43214.1"/>
    </source>
</evidence>
<dbReference type="EMBL" id="CAAGRJ010033414">
    <property type="protein sequence ID" value="VFV43214.1"/>
    <property type="molecule type" value="Genomic_DNA"/>
</dbReference>
<feature type="non-terminal residue" evidence="1">
    <location>
        <position position="56"/>
    </location>
</feature>
<evidence type="ECO:0000313" key="2">
    <source>
        <dbReference type="Proteomes" id="UP000386466"/>
    </source>
</evidence>
<dbReference type="Proteomes" id="UP000386466">
    <property type="component" value="Unassembled WGS sequence"/>
</dbReference>